<evidence type="ECO:0000256" key="1">
    <source>
        <dbReference type="ARBA" id="ARBA00004141"/>
    </source>
</evidence>
<dbReference type="Gene3D" id="1.20.1250.20">
    <property type="entry name" value="MFS general substrate transporter like domains"/>
    <property type="match status" value="2"/>
</dbReference>
<dbReference type="PANTHER" id="PTHR43791:SF40">
    <property type="entry name" value="THIAMINE PATHWAY TRANSPORTER THI73"/>
    <property type="match status" value="1"/>
</dbReference>
<name>A0A9P4NH10_9PEZI</name>
<reference evidence="9" key="1">
    <citation type="journal article" date="2020" name="Stud. Mycol.">
        <title>101 Dothideomycetes genomes: a test case for predicting lifestyles and emergence of pathogens.</title>
        <authorList>
            <person name="Haridas S."/>
            <person name="Albert R."/>
            <person name="Binder M."/>
            <person name="Bloem J."/>
            <person name="Labutti K."/>
            <person name="Salamov A."/>
            <person name="Andreopoulos B."/>
            <person name="Baker S."/>
            <person name="Barry K."/>
            <person name="Bills G."/>
            <person name="Bluhm B."/>
            <person name="Cannon C."/>
            <person name="Castanera R."/>
            <person name="Culley D."/>
            <person name="Daum C."/>
            <person name="Ezra D."/>
            <person name="Gonzalez J."/>
            <person name="Henrissat B."/>
            <person name="Kuo A."/>
            <person name="Liang C."/>
            <person name="Lipzen A."/>
            <person name="Lutzoni F."/>
            <person name="Magnuson J."/>
            <person name="Mondo S."/>
            <person name="Nolan M."/>
            <person name="Ohm R."/>
            <person name="Pangilinan J."/>
            <person name="Park H.-J."/>
            <person name="Ramirez L."/>
            <person name="Alfaro M."/>
            <person name="Sun H."/>
            <person name="Tritt A."/>
            <person name="Yoshinaga Y."/>
            <person name="Zwiers L.-H."/>
            <person name="Turgeon B."/>
            <person name="Goodwin S."/>
            <person name="Spatafora J."/>
            <person name="Crous P."/>
            <person name="Grigoriev I."/>
        </authorList>
    </citation>
    <scope>NUCLEOTIDE SEQUENCE</scope>
    <source>
        <strain evidence="9">CBS 130266</strain>
    </source>
</reference>
<feature type="transmembrane region" description="Helical" evidence="7">
    <location>
        <begin position="189"/>
        <end position="210"/>
    </location>
</feature>
<evidence type="ECO:0000256" key="2">
    <source>
        <dbReference type="ARBA" id="ARBA00022448"/>
    </source>
</evidence>
<feature type="transmembrane region" description="Helical" evidence="7">
    <location>
        <begin position="63"/>
        <end position="84"/>
    </location>
</feature>
<dbReference type="OrthoDB" id="6730379at2759"/>
<feature type="transmembrane region" description="Helical" evidence="7">
    <location>
        <begin position="416"/>
        <end position="437"/>
    </location>
</feature>
<evidence type="ECO:0000256" key="4">
    <source>
        <dbReference type="ARBA" id="ARBA00022989"/>
    </source>
</evidence>
<protein>
    <submittedName>
        <fullName evidence="9">Allantoate protein</fullName>
    </submittedName>
</protein>
<dbReference type="SUPFAM" id="SSF103473">
    <property type="entry name" value="MFS general substrate transporter"/>
    <property type="match status" value="1"/>
</dbReference>
<dbReference type="Proteomes" id="UP000800235">
    <property type="component" value="Unassembled WGS sequence"/>
</dbReference>
<comment type="caution">
    <text evidence="9">The sequence shown here is derived from an EMBL/GenBank/DDBJ whole genome shotgun (WGS) entry which is preliminary data.</text>
</comment>
<dbReference type="PROSITE" id="PS50850">
    <property type="entry name" value="MFS"/>
    <property type="match status" value="1"/>
</dbReference>
<dbReference type="GO" id="GO:0016020">
    <property type="term" value="C:membrane"/>
    <property type="evidence" value="ECO:0007669"/>
    <property type="project" value="UniProtKB-SubCell"/>
</dbReference>
<evidence type="ECO:0000313" key="9">
    <source>
        <dbReference type="EMBL" id="KAF2421119.1"/>
    </source>
</evidence>
<feature type="transmembrane region" description="Helical" evidence="7">
    <location>
        <begin position="332"/>
        <end position="349"/>
    </location>
</feature>
<evidence type="ECO:0000256" key="5">
    <source>
        <dbReference type="ARBA" id="ARBA00023136"/>
    </source>
</evidence>
<keyword evidence="10" id="KW-1185">Reference proteome</keyword>
<feature type="transmembrane region" description="Helical" evidence="7">
    <location>
        <begin position="381"/>
        <end position="404"/>
    </location>
</feature>
<evidence type="ECO:0000256" key="6">
    <source>
        <dbReference type="ARBA" id="ARBA00037968"/>
    </source>
</evidence>
<organism evidence="9 10">
    <name type="scientific">Tothia fuscella</name>
    <dbReference type="NCBI Taxonomy" id="1048955"/>
    <lineage>
        <taxon>Eukaryota</taxon>
        <taxon>Fungi</taxon>
        <taxon>Dikarya</taxon>
        <taxon>Ascomycota</taxon>
        <taxon>Pezizomycotina</taxon>
        <taxon>Dothideomycetes</taxon>
        <taxon>Pleosporomycetidae</taxon>
        <taxon>Venturiales</taxon>
        <taxon>Cylindrosympodiaceae</taxon>
        <taxon>Tothia</taxon>
    </lineage>
</organism>
<keyword evidence="2" id="KW-0813">Transport</keyword>
<feature type="transmembrane region" description="Helical" evidence="7">
    <location>
        <begin position="130"/>
        <end position="149"/>
    </location>
</feature>
<feature type="transmembrane region" description="Helical" evidence="7">
    <location>
        <begin position="104"/>
        <end position="123"/>
    </location>
</feature>
<feature type="transmembrane region" description="Helical" evidence="7">
    <location>
        <begin position="292"/>
        <end position="312"/>
    </location>
</feature>
<comment type="similarity">
    <text evidence="6">Belongs to the major facilitator superfamily. Allantoate permease family.</text>
</comment>
<comment type="subcellular location">
    <subcellularLocation>
        <location evidence="1">Membrane</location>
        <topology evidence="1">Multi-pass membrane protein</topology>
    </subcellularLocation>
</comment>
<accession>A0A9P4NH10</accession>
<sequence>MERNVDLEEKSAVVVTKEETISHSDDEQEGNLDAAGKFLQVHKEIDSSNIDINRVRHKIDRNVIICLCLVYIMTFLDKAIYNYAGVMGMKKDLKLKGSQFSHPPTGYAVAHLVMQIPNAYLIQRLPVSKWLGGCILAWGIVTMATAAVTNFQGMLATRVLLGMAESTVSPSLMLITAQWYTKSEQAPRFAVWHCGPGVSQILGGLLSFAFQAVPKDYPVSSWRLMFITLGAVTVLTAVIVLFYLPDTPMDAKFLTTEEKVAVLRHVSINMTGVANRTPRPKEILEALKDLQILLLIFPGVFATMSTGLTATYSTTLIKRLGFTGRQSALLNMPAGVVGIVTNLIVGFGIRKTSNRWLWGIGLTVPGIIGASLLSFLRRSNIGGTLAGLYMVSAIYSITTVVQQWAMSNVSGNTKRAVVAALMAACYGLGSIIAPQTFQARDEKGGYIPAKITILITQSVCALVFVLLFMYYKMENGRRNRIDRQAALEDDTTGARVTTEEAWSGMTDRQNKRFRYVY</sequence>
<keyword evidence="3 7" id="KW-0812">Transmembrane</keyword>
<dbReference type="PANTHER" id="PTHR43791">
    <property type="entry name" value="PERMEASE-RELATED"/>
    <property type="match status" value="1"/>
</dbReference>
<feature type="transmembrane region" description="Helical" evidence="7">
    <location>
        <begin position="155"/>
        <end position="177"/>
    </location>
</feature>
<keyword evidence="5 7" id="KW-0472">Membrane</keyword>
<feature type="transmembrane region" description="Helical" evidence="7">
    <location>
        <begin position="356"/>
        <end position="375"/>
    </location>
</feature>
<evidence type="ECO:0000256" key="7">
    <source>
        <dbReference type="SAM" id="Phobius"/>
    </source>
</evidence>
<feature type="transmembrane region" description="Helical" evidence="7">
    <location>
        <begin position="222"/>
        <end position="244"/>
    </location>
</feature>
<proteinExistence type="inferred from homology"/>
<dbReference type="InterPro" id="IPR020846">
    <property type="entry name" value="MFS_dom"/>
</dbReference>
<dbReference type="Pfam" id="PF07690">
    <property type="entry name" value="MFS_1"/>
    <property type="match status" value="1"/>
</dbReference>
<gene>
    <name evidence="9" type="ORF">EJ08DRAFT_641676</name>
</gene>
<evidence type="ECO:0000259" key="8">
    <source>
        <dbReference type="PROSITE" id="PS50850"/>
    </source>
</evidence>
<feature type="domain" description="Major facilitator superfamily (MFS) profile" evidence="8">
    <location>
        <begin position="63"/>
        <end position="475"/>
    </location>
</feature>
<feature type="transmembrane region" description="Helical" evidence="7">
    <location>
        <begin position="449"/>
        <end position="471"/>
    </location>
</feature>
<keyword evidence="4 7" id="KW-1133">Transmembrane helix</keyword>
<dbReference type="EMBL" id="MU007102">
    <property type="protein sequence ID" value="KAF2421119.1"/>
    <property type="molecule type" value="Genomic_DNA"/>
</dbReference>
<dbReference type="FunFam" id="1.20.1250.20:FF:000064">
    <property type="entry name" value="MFS allantoate transporter"/>
    <property type="match status" value="1"/>
</dbReference>
<dbReference type="InterPro" id="IPR011701">
    <property type="entry name" value="MFS"/>
</dbReference>
<evidence type="ECO:0000256" key="3">
    <source>
        <dbReference type="ARBA" id="ARBA00022692"/>
    </source>
</evidence>
<evidence type="ECO:0000313" key="10">
    <source>
        <dbReference type="Proteomes" id="UP000800235"/>
    </source>
</evidence>
<dbReference type="InterPro" id="IPR036259">
    <property type="entry name" value="MFS_trans_sf"/>
</dbReference>
<dbReference type="AlphaFoldDB" id="A0A9P4NH10"/>
<dbReference type="GO" id="GO:0022857">
    <property type="term" value="F:transmembrane transporter activity"/>
    <property type="evidence" value="ECO:0007669"/>
    <property type="project" value="InterPro"/>
</dbReference>